<dbReference type="InterPro" id="IPR023803">
    <property type="entry name" value="Ribosomal_bS16_dom_sf"/>
</dbReference>
<dbReference type="EMBL" id="FNYC01000001">
    <property type="protein sequence ID" value="SEI42320.1"/>
    <property type="molecule type" value="Genomic_DNA"/>
</dbReference>
<dbReference type="PANTHER" id="PTHR12919">
    <property type="entry name" value="30S RIBOSOMAL PROTEIN S16"/>
    <property type="match status" value="1"/>
</dbReference>
<evidence type="ECO:0000256" key="3">
    <source>
        <dbReference type="HAMAP-Rule" id="MF_00385"/>
    </source>
</evidence>
<reference evidence="4 5" key="1">
    <citation type="submission" date="2016-10" db="EMBL/GenBank/DDBJ databases">
        <authorList>
            <person name="de Groot N.N."/>
        </authorList>
    </citation>
    <scope>NUCLEOTIDE SEQUENCE [LARGE SCALE GENOMIC DNA]</scope>
    <source>
        <strain evidence="4 5">DSM 26515</strain>
    </source>
</reference>
<evidence type="ECO:0000256" key="2">
    <source>
        <dbReference type="ARBA" id="ARBA00023274"/>
    </source>
</evidence>
<dbReference type="HAMAP" id="MF_00385">
    <property type="entry name" value="Ribosomal_bS16"/>
    <property type="match status" value="1"/>
</dbReference>
<dbReference type="Proteomes" id="UP000199420">
    <property type="component" value="Unassembled WGS sequence"/>
</dbReference>
<evidence type="ECO:0000256" key="1">
    <source>
        <dbReference type="ARBA" id="ARBA00022980"/>
    </source>
</evidence>
<dbReference type="OrthoDB" id="9807878at2"/>
<gene>
    <name evidence="3" type="primary">rpsP</name>
    <name evidence="4" type="ORF">SAMN04487997_0567</name>
</gene>
<sequence>MVKIRLSRGGAKGRPFYHVVVTDQRNKRDGRSIENVGFYNPVASGKDKRLELNVERVNEWVGKGAQLTDKVAALLKEAGKQQAAA</sequence>
<comment type="similarity">
    <text evidence="3">Belongs to the bacterial ribosomal protein bS16 family.</text>
</comment>
<accession>A0A1H6QS60</accession>
<proteinExistence type="inferred from homology"/>
<dbReference type="GO" id="GO:0015935">
    <property type="term" value="C:small ribosomal subunit"/>
    <property type="evidence" value="ECO:0007669"/>
    <property type="project" value="TreeGrafter"/>
</dbReference>
<keyword evidence="1 3" id="KW-0689">Ribosomal protein</keyword>
<dbReference type="SUPFAM" id="SSF54565">
    <property type="entry name" value="Ribosomal protein S16"/>
    <property type="match status" value="1"/>
</dbReference>
<dbReference type="RefSeq" id="WP_091333189.1">
    <property type="nucleotide sequence ID" value="NZ_FNYC01000001.1"/>
</dbReference>
<evidence type="ECO:0000313" key="5">
    <source>
        <dbReference type="Proteomes" id="UP000199420"/>
    </source>
</evidence>
<dbReference type="STRING" id="529704.SAMN02927913_0483"/>
<dbReference type="GO" id="GO:0006412">
    <property type="term" value="P:translation"/>
    <property type="evidence" value="ECO:0007669"/>
    <property type="project" value="UniProtKB-UniRule"/>
</dbReference>
<dbReference type="GO" id="GO:0005737">
    <property type="term" value="C:cytoplasm"/>
    <property type="evidence" value="ECO:0007669"/>
    <property type="project" value="UniProtKB-ARBA"/>
</dbReference>
<dbReference type="NCBIfam" id="TIGR00002">
    <property type="entry name" value="S16"/>
    <property type="match status" value="1"/>
</dbReference>
<name>A0A1H6QS60_9GAMM</name>
<dbReference type="InterPro" id="IPR000307">
    <property type="entry name" value="Ribosomal_bS16"/>
</dbReference>
<dbReference type="InterPro" id="IPR020592">
    <property type="entry name" value="Ribosomal_bS16_CS"/>
</dbReference>
<dbReference type="PROSITE" id="PS00732">
    <property type="entry name" value="RIBOSOMAL_S16"/>
    <property type="match status" value="1"/>
</dbReference>
<dbReference type="AlphaFoldDB" id="A0A1H6QS60"/>
<keyword evidence="2 3" id="KW-0687">Ribonucleoprotein</keyword>
<organism evidence="4 5">
    <name type="scientific">Frateuria terrea</name>
    <dbReference type="NCBI Taxonomy" id="529704"/>
    <lineage>
        <taxon>Bacteria</taxon>
        <taxon>Pseudomonadati</taxon>
        <taxon>Pseudomonadota</taxon>
        <taxon>Gammaproteobacteria</taxon>
        <taxon>Lysobacterales</taxon>
        <taxon>Rhodanobacteraceae</taxon>
        <taxon>Frateuria</taxon>
    </lineage>
</organism>
<keyword evidence="5" id="KW-1185">Reference proteome</keyword>
<dbReference type="GO" id="GO:0003735">
    <property type="term" value="F:structural constituent of ribosome"/>
    <property type="evidence" value="ECO:0007669"/>
    <property type="project" value="InterPro"/>
</dbReference>
<evidence type="ECO:0000313" key="4">
    <source>
        <dbReference type="EMBL" id="SEI42320.1"/>
    </source>
</evidence>
<dbReference type="Pfam" id="PF00886">
    <property type="entry name" value="Ribosomal_S16"/>
    <property type="match status" value="1"/>
</dbReference>
<dbReference type="Gene3D" id="3.30.1320.10">
    <property type="match status" value="1"/>
</dbReference>
<protein>
    <recommendedName>
        <fullName evidence="3">Small ribosomal subunit protein bS16</fullName>
    </recommendedName>
</protein>
<dbReference type="PANTHER" id="PTHR12919:SF20">
    <property type="entry name" value="SMALL RIBOSOMAL SUBUNIT PROTEIN BS16M"/>
    <property type="match status" value="1"/>
</dbReference>